<keyword evidence="3" id="KW-1015">Disulfide bond</keyword>
<evidence type="ECO:0000256" key="1">
    <source>
        <dbReference type="ARBA" id="ARBA00022729"/>
    </source>
</evidence>
<proteinExistence type="predicted"/>
<dbReference type="RefSeq" id="WP_013214716.1">
    <property type="nucleotide sequence ID" value="NC_014313.1"/>
</dbReference>
<feature type="domain" description="Thioredoxin" evidence="6">
    <location>
        <begin position="25"/>
        <end position="180"/>
    </location>
</feature>
<dbReference type="InterPro" id="IPR013766">
    <property type="entry name" value="Thioredoxin_domain"/>
</dbReference>
<evidence type="ECO:0000313" key="7">
    <source>
        <dbReference type="EMBL" id="ADJ22499.1"/>
    </source>
</evidence>
<dbReference type="PANTHER" id="PTHR13887:SF14">
    <property type="entry name" value="DISULFIDE BOND FORMATION PROTEIN D"/>
    <property type="match status" value="1"/>
</dbReference>
<dbReference type="KEGG" id="hdn:Hden_0679"/>
<name>D8JT14_HYPDA</name>
<reference evidence="8" key="1">
    <citation type="journal article" date="2011" name="J. Bacteriol.">
        <title>Genome sequences of eight morphologically diverse alphaproteobacteria.</title>
        <authorList>
            <consortium name="US DOE Joint Genome Institute"/>
            <person name="Brown P.J."/>
            <person name="Kysela D.T."/>
            <person name="Buechlein A."/>
            <person name="Hemmerich C."/>
            <person name="Brun Y.V."/>
        </authorList>
    </citation>
    <scope>NUCLEOTIDE SEQUENCE [LARGE SCALE GENOMIC DNA]</scope>
    <source>
        <strain evidence="8">ATCC 51888 / DSM 1869 / NCIB 11706 / TK 0415</strain>
    </source>
</reference>
<dbReference type="InterPro" id="IPR001853">
    <property type="entry name" value="DSBA-like_thioredoxin_dom"/>
</dbReference>
<evidence type="ECO:0000256" key="5">
    <source>
        <dbReference type="SAM" id="SignalP"/>
    </source>
</evidence>
<dbReference type="Proteomes" id="UP000002033">
    <property type="component" value="Chromosome"/>
</dbReference>
<dbReference type="HOGENOM" id="CLU_000288_47_4_5"/>
<dbReference type="AlphaFoldDB" id="D8JT14"/>
<dbReference type="eggNOG" id="COG1651">
    <property type="taxonomic scope" value="Bacteria"/>
</dbReference>
<feature type="chain" id="PRO_5003116202" evidence="5">
    <location>
        <begin position="27"/>
        <end position="226"/>
    </location>
</feature>
<evidence type="ECO:0000256" key="4">
    <source>
        <dbReference type="ARBA" id="ARBA00023284"/>
    </source>
</evidence>
<keyword evidence="1 5" id="KW-0732">Signal</keyword>
<keyword evidence="4" id="KW-0676">Redox-active center</keyword>
<dbReference type="PROSITE" id="PS51352">
    <property type="entry name" value="THIOREDOXIN_2"/>
    <property type="match status" value="1"/>
</dbReference>
<protein>
    <submittedName>
        <fullName evidence="7">DSBA oxidoreductase</fullName>
    </submittedName>
</protein>
<evidence type="ECO:0000256" key="3">
    <source>
        <dbReference type="ARBA" id="ARBA00023157"/>
    </source>
</evidence>
<dbReference type="STRING" id="582899.Hden_0679"/>
<evidence type="ECO:0000256" key="2">
    <source>
        <dbReference type="ARBA" id="ARBA00023002"/>
    </source>
</evidence>
<dbReference type="Gene3D" id="3.40.30.10">
    <property type="entry name" value="Glutaredoxin"/>
    <property type="match status" value="1"/>
</dbReference>
<evidence type="ECO:0000259" key="6">
    <source>
        <dbReference type="PROSITE" id="PS51352"/>
    </source>
</evidence>
<keyword evidence="8" id="KW-1185">Reference proteome</keyword>
<accession>D8JT14</accession>
<dbReference type="GO" id="GO:0016491">
    <property type="term" value="F:oxidoreductase activity"/>
    <property type="evidence" value="ECO:0007669"/>
    <property type="project" value="UniProtKB-KW"/>
</dbReference>
<evidence type="ECO:0000313" key="8">
    <source>
        <dbReference type="Proteomes" id="UP000002033"/>
    </source>
</evidence>
<gene>
    <name evidence="7" type="ordered locus">Hden_0679</name>
</gene>
<feature type="signal peptide" evidence="5">
    <location>
        <begin position="1"/>
        <end position="26"/>
    </location>
</feature>
<dbReference type="PANTHER" id="PTHR13887">
    <property type="entry name" value="GLUTATHIONE S-TRANSFERASE KAPPA"/>
    <property type="match status" value="1"/>
</dbReference>
<dbReference type="SUPFAM" id="SSF52833">
    <property type="entry name" value="Thioredoxin-like"/>
    <property type="match status" value="1"/>
</dbReference>
<dbReference type="OrthoDB" id="9780147at2"/>
<sequence precursor="true">MLARHLFIAIVAACAICSPYSTSLSADGDAVAKFRAEEQLAWDKWRLQKQKSALYEANSLTLGATQPKVRIVEFFDYNCPYCRRAQPRLMEFVNKNPDVQIVLKDVAFLGKNSLAVARIMLAARKQKNTAELHNALMDQKGLTTETIALDIAGILGFDIQRLKKDAEGGDIQAAIEETQNLAHELRFTSVPIFVAGHTIISGAPEDLTEMLSSIADDIRKNGCDVC</sequence>
<dbReference type="EMBL" id="CP002083">
    <property type="protein sequence ID" value="ADJ22499.1"/>
    <property type="molecule type" value="Genomic_DNA"/>
</dbReference>
<keyword evidence="2" id="KW-0560">Oxidoreductase</keyword>
<dbReference type="InterPro" id="IPR036249">
    <property type="entry name" value="Thioredoxin-like_sf"/>
</dbReference>
<organism evidence="7 8">
    <name type="scientific">Hyphomicrobium denitrificans (strain ATCC 51888 / DSM 1869 / NCIMB 11706 / TK 0415)</name>
    <dbReference type="NCBI Taxonomy" id="582899"/>
    <lineage>
        <taxon>Bacteria</taxon>
        <taxon>Pseudomonadati</taxon>
        <taxon>Pseudomonadota</taxon>
        <taxon>Alphaproteobacteria</taxon>
        <taxon>Hyphomicrobiales</taxon>
        <taxon>Hyphomicrobiaceae</taxon>
        <taxon>Hyphomicrobium</taxon>
    </lineage>
</organism>
<dbReference type="Pfam" id="PF01323">
    <property type="entry name" value="DSBA"/>
    <property type="match status" value="1"/>
</dbReference>